<accession>A0A0C1L4X1</accession>
<dbReference type="Pfam" id="PF05726">
    <property type="entry name" value="Pirin_C"/>
    <property type="match status" value="1"/>
</dbReference>
<reference evidence="7 8" key="1">
    <citation type="submission" date="2014-11" db="EMBL/GenBank/DDBJ databases">
        <title>Genome sequence of Flavihumibacter solisilvae 3-3.</title>
        <authorList>
            <person name="Zhou G."/>
            <person name="Li M."/>
            <person name="Wang G."/>
        </authorList>
    </citation>
    <scope>NUCLEOTIDE SEQUENCE [LARGE SCALE GENOMIC DNA]</scope>
    <source>
        <strain evidence="7 8">3-3</strain>
    </source>
</reference>
<sequence>MKKTIEKISSRPSRPGMVGDGFRVFNYIPGAGITQQRMSPFLMLDFNAEYNFGPSETVKGVGVHPHKGFETVTIAYKGSVAHHDSTGNSGIINPGDVQWMTAGAGILHKEYHEKEFSKTGGPFEMVQLWVNLPKEHKATPAHYQAITAGEMGKIELPDNRGVVNVIAGKFGDVSGPASTYSPVNLFDIKLQNGGETIFNIPATHNTSLLVINGNVKVNGTEVKEHSFVLFGNEGEEISIAADDNAVVLVISGEPINEPIVSYGPFVMNTEQEIHEAIMEFQSGKYGVLE</sequence>
<dbReference type="OrthoDB" id="321327at2"/>
<feature type="binding site" evidence="2">
    <location>
        <position position="108"/>
    </location>
    <ligand>
        <name>Fe cation</name>
        <dbReference type="ChEBI" id="CHEBI:24875"/>
    </ligand>
</feature>
<dbReference type="InterPro" id="IPR003829">
    <property type="entry name" value="Pirin_N_dom"/>
</dbReference>
<evidence type="ECO:0000256" key="3">
    <source>
        <dbReference type="PROSITE-ProRule" id="PRU00182"/>
    </source>
</evidence>
<organism evidence="7 8">
    <name type="scientific">Flavihumibacter solisilvae</name>
    <dbReference type="NCBI Taxonomy" id="1349421"/>
    <lineage>
        <taxon>Bacteria</taxon>
        <taxon>Pseudomonadati</taxon>
        <taxon>Bacteroidota</taxon>
        <taxon>Chitinophagia</taxon>
        <taxon>Chitinophagales</taxon>
        <taxon>Chitinophagaceae</taxon>
        <taxon>Flavihumibacter</taxon>
    </lineage>
</organism>
<evidence type="ECO:0000256" key="1">
    <source>
        <dbReference type="ARBA" id="ARBA00008416"/>
    </source>
</evidence>
<comment type="cofactor">
    <cofactor evidence="2">
        <name>Fe cation</name>
        <dbReference type="ChEBI" id="CHEBI:24875"/>
    </cofactor>
    <text evidence="2">Binds 1 Fe cation per subunit.</text>
</comment>
<dbReference type="PANTHER" id="PTHR43594">
    <property type="entry name" value="QUERCETIN 2,3-DIOXYGENASE"/>
    <property type="match status" value="1"/>
</dbReference>
<keyword evidence="2" id="KW-0408">Iron</keyword>
<comment type="caution">
    <text evidence="7">The sequence shown here is derived from an EMBL/GenBank/DDBJ whole genome shotgun (WGS) entry which is preliminary data.</text>
</comment>
<dbReference type="GO" id="GO:0046872">
    <property type="term" value="F:metal ion binding"/>
    <property type="evidence" value="ECO:0007669"/>
    <property type="project" value="UniProtKB-KW"/>
</dbReference>
<dbReference type="GO" id="GO:0003723">
    <property type="term" value="F:RNA binding"/>
    <property type="evidence" value="ECO:0007669"/>
    <property type="project" value="UniProtKB-KW"/>
</dbReference>
<dbReference type="PROSITE" id="PS50889">
    <property type="entry name" value="S4"/>
    <property type="match status" value="1"/>
</dbReference>
<feature type="binding site" evidence="2">
    <location>
        <position position="110"/>
    </location>
    <ligand>
        <name>Fe cation</name>
        <dbReference type="ChEBI" id="CHEBI:24875"/>
    </ligand>
</feature>
<dbReference type="AlphaFoldDB" id="A0A0C1L4X1"/>
<dbReference type="SUPFAM" id="SSF51182">
    <property type="entry name" value="RmlC-like cupins"/>
    <property type="match status" value="1"/>
</dbReference>
<dbReference type="STRING" id="1349421.OI18_10835"/>
<dbReference type="InterPro" id="IPR014710">
    <property type="entry name" value="RmlC-like_jellyroll"/>
</dbReference>
<dbReference type="Pfam" id="PF02678">
    <property type="entry name" value="Pirin"/>
    <property type="match status" value="1"/>
</dbReference>
<evidence type="ECO:0000313" key="8">
    <source>
        <dbReference type="Proteomes" id="UP000031408"/>
    </source>
</evidence>
<keyword evidence="8" id="KW-1185">Reference proteome</keyword>
<keyword evidence="2" id="KW-0479">Metal-binding</keyword>
<dbReference type="CDD" id="cd02247">
    <property type="entry name" value="cupin_pirin_C"/>
    <property type="match status" value="1"/>
</dbReference>
<dbReference type="InterPro" id="IPR011051">
    <property type="entry name" value="RmlC_Cupin_sf"/>
</dbReference>
<dbReference type="PIRSF" id="PIRSF006232">
    <property type="entry name" value="Pirin"/>
    <property type="match status" value="1"/>
</dbReference>
<evidence type="ECO:0000313" key="7">
    <source>
        <dbReference type="EMBL" id="KIC94591.1"/>
    </source>
</evidence>
<feature type="domain" description="Pirin N-terminal" evidence="5">
    <location>
        <begin position="26"/>
        <end position="130"/>
    </location>
</feature>
<dbReference type="Proteomes" id="UP000031408">
    <property type="component" value="Unassembled WGS sequence"/>
</dbReference>
<evidence type="ECO:0000256" key="4">
    <source>
        <dbReference type="RuleBase" id="RU003457"/>
    </source>
</evidence>
<comment type="similarity">
    <text evidence="1 4">Belongs to the pirin family.</text>
</comment>
<dbReference type="CDD" id="cd02909">
    <property type="entry name" value="cupin_pirin_N"/>
    <property type="match status" value="1"/>
</dbReference>
<evidence type="ECO:0000256" key="2">
    <source>
        <dbReference type="PIRSR" id="PIRSR006232-1"/>
    </source>
</evidence>
<feature type="binding site" evidence="2">
    <location>
        <position position="66"/>
    </location>
    <ligand>
        <name>Fe cation</name>
        <dbReference type="ChEBI" id="CHEBI:24875"/>
    </ligand>
</feature>
<dbReference type="PANTHER" id="PTHR43594:SF1">
    <property type="entry name" value="QUERCETIN 2,3-DIOXYGENASE PA2418-RELATED"/>
    <property type="match status" value="1"/>
</dbReference>
<dbReference type="InterPro" id="IPR053186">
    <property type="entry name" value="QDO-related"/>
</dbReference>
<dbReference type="InterPro" id="IPR012093">
    <property type="entry name" value="Pirin"/>
</dbReference>
<evidence type="ECO:0000259" key="5">
    <source>
        <dbReference type="Pfam" id="PF02678"/>
    </source>
</evidence>
<proteinExistence type="inferred from homology"/>
<keyword evidence="3" id="KW-0694">RNA-binding</keyword>
<gene>
    <name evidence="7" type="ORF">OI18_10835</name>
</gene>
<dbReference type="Gene3D" id="2.60.120.10">
    <property type="entry name" value="Jelly Rolls"/>
    <property type="match status" value="2"/>
</dbReference>
<dbReference type="InterPro" id="IPR008778">
    <property type="entry name" value="Pirin_C_dom"/>
</dbReference>
<name>A0A0C1L4X1_9BACT</name>
<protein>
    <submittedName>
        <fullName evidence="7">Short-chain dehydrogenase</fullName>
    </submittedName>
</protein>
<dbReference type="EMBL" id="JSVC01000011">
    <property type="protein sequence ID" value="KIC94591.1"/>
    <property type="molecule type" value="Genomic_DNA"/>
</dbReference>
<evidence type="ECO:0000259" key="6">
    <source>
        <dbReference type="Pfam" id="PF05726"/>
    </source>
</evidence>
<feature type="binding site" evidence="2">
    <location>
        <position position="64"/>
    </location>
    <ligand>
        <name>Fe cation</name>
        <dbReference type="ChEBI" id="CHEBI:24875"/>
    </ligand>
</feature>
<feature type="domain" description="Pirin C-terminal" evidence="6">
    <location>
        <begin position="186"/>
        <end position="285"/>
    </location>
</feature>
<dbReference type="RefSeq" id="WP_039139806.1">
    <property type="nucleotide sequence ID" value="NZ_JSVC01000011.1"/>
</dbReference>